<name>A0A5J9SU67_9POAL</name>
<evidence type="ECO:0000313" key="2">
    <source>
        <dbReference type="EMBL" id="TVU34493.1"/>
    </source>
</evidence>
<keyword evidence="3" id="KW-1185">Reference proteome</keyword>
<feature type="non-terminal residue" evidence="1">
    <location>
        <position position="1"/>
    </location>
</feature>
<dbReference type="AlphaFoldDB" id="A0A5J9SU67"/>
<gene>
    <name evidence="2" type="ORF">EJB05_16328</name>
    <name evidence="1" type="ORF">EJB05_52014</name>
</gene>
<reference evidence="1 3" key="1">
    <citation type="journal article" date="2019" name="Sci. Rep.">
        <title>A high-quality genome of Eragrostis curvula grass provides insights into Poaceae evolution and supports new strategies to enhance forage quality.</title>
        <authorList>
            <person name="Carballo J."/>
            <person name="Santos B.A.C.M."/>
            <person name="Zappacosta D."/>
            <person name="Garbus I."/>
            <person name="Selva J.P."/>
            <person name="Gallo C.A."/>
            <person name="Diaz A."/>
            <person name="Albertini E."/>
            <person name="Caccamo M."/>
            <person name="Echenique V."/>
        </authorList>
    </citation>
    <scope>NUCLEOTIDE SEQUENCE [LARGE SCALE GENOMIC DNA]</scope>
    <source>
        <strain evidence="3">cv. Victoria</strain>
        <tissue evidence="1">Leaf</tissue>
    </source>
</reference>
<evidence type="ECO:0000313" key="1">
    <source>
        <dbReference type="EMBL" id="TVU02492.1"/>
    </source>
</evidence>
<evidence type="ECO:0000313" key="3">
    <source>
        <dbReference type="Proteomes" id="UP000324897"/>
    </source>
</evidence>
<accession>A0A5J9SU67</accession>
<comment type="caution">
    <text evidence="1">The sequence shown here is derived from an EMBL/GenBank/DDBJ whole genome shotgun (WGS) entry which is preliminary data.</text>
</comment>
<dbReference type="Gramene" id="TVU34493">
    <property type="protein sequence ID" value="TVU34493"/>
    <property type="gene ID" value="EJB05_16328"/>
</dbReference>
<organism evidence="1 3">
    <name type="scientific">Eragrostis curvula</name>
    <name type="common">weeping love grass</name>
    <dbReference type="NCBI Taxonomy" id="38414"/>
    <lineage>
        <taxon>Eukaryota</taxon>
        <taxon>Viridiplantae</taxon>
        <taxon>Streptophyta</taxon>
        <taxon>Embryophyta</taxon>
        <taxon>Tracheophyta</taxon>
        <taxon>Spermatophyta</taxon>
        <taxon>Magnoliopsida</taxon>
        <taxon>Liliopsida</taxon>
        <taxon>Poales</taxon>
        <taxon>Poaceae</taxon>
        <taxon>PACMAD clade</taxon>
        <taxon>Chloridoideae</taxon>
        <taxon>Eragrostideae</taxon>
        <taxon>Eragrostidinae</taxon>
        <taxon>Eragrostis</taxon>
    </lineage>
</organism>
<dbReference type="Proteomes" id="UP000324897">
    <property type="component" value="Unassembled WGS sequence"/>
</dbReference>
<proteinExistence type="predicted"/>
<protein>
    <submittedName>
        <fullName evidence="1">Uncharacterized protein</fullName>
    </submittedName>
</protein>
<sequence length="107" mass="12193">MFTQWSPISLPSLPGVVVYSIETVVDVEFSRRLFLPGRSWRSRAAEEGSISEAAHGIKRREAWLASAEFPTSTVVHYKINGDARYRIPELQEKVSKTHGYYRVLNPN</sequence>
<dbReference type="EMBL" id="RWGY01000009">
    <property type="protein sequence ID" value="TVU34493.1"/>
    <property type="molecule type" value="Genomic_DNA"/>
</dbReference>
<dbReference type="EMBL" id="RWGY01000319">
    <property type="protein sequence ID" value="TVU02492.1"/>
    <property type="molecule type" value="Genomic_DNA"/>
</dbReference>
<dbReference type="Gramene" id="TVU02492">
    <property type="protein sequence ID" value="TVU02492"/>
    <property type="gene ID" value="EJB05_52014"/>
</dbReference>